<organism evidence="2 3">
    <name type="scientific">Sphingomonas hengshuiensis</name>
    <dbReference type="NCBI Taxonomy" id="1609977"/>
    <lineage>
        <taxon>Bacteria</taxon>
        <taxon>Pseudomonadati</taxon>
        <taxon>Pseudomonadota</taxon>
        <taxon>Alphaproteobacteria</taxon>
        <taxon>Sphingomonadales</taxon>
        <taxon>Sphingomonadaceae</taxon>
        <taxon>Sphingomonas</taxon>
    </lineage>
</organism>
<dbReference type="InterPro" id="IPR029058">
    <property type="entry name" value="AB_hydrolase_fold"/>
</dbReference>
<dbReference type="KEGG" id="sphi:TS85_15060"/>
<dbReference type="Gene3D" id="3.40.50.1820">
    <property type="entry name" value="alpha/beta hydrolase"/>
    <property type="match status" value="1"/>
</dbReference>
<sequence length="297" mass="31247">MGMDGIVTRRSVIGAMAAGAVVLPHLAWSAPATIELKTAGGRAVSVSHWQPKGRHRGIILFSHGAASAPWKYERLIQPWADRGWEVFAPLHVDSTDHPDTKAFPGLKSWAARVEDMRLLSEKLARGDYVAAGHSYGGLTALTLGGAAAVVPEGVAGPLADPRARSVLAFSPPPPLPGLISAEGYAALKVPALIQTGTMDLWPAAPPGPDAWRGHLAAFDAAPAGRDRYALVLEGVDHYFGGAICRPELPGPPQLAQLAQASALSLRFLDAFQRRDPAARRALDAARADAGVVVLQSK</sequence>
<dbReference type="SUPFAM" id="SSF53474">
    <property type="entry name" value="alpha/beta-Hydrolases"/>
    <property type="match status" value="1"/>
</dbReference>
<proteinExistence type="predicted"/>
<protein>
    <recommendedName>
        <fullName evidence="1">AB hydrolase-1 domain-containing protein</fullName>
    </recommendedName>
</protein>
<dbReference type="AlphaFoldDB" id="A0A7U4J9P9"/>
<evidence type="ECO:0000313" key="2">
    <source>
        <dbReference type="EMBL" id="AJP72814.1"/>
    </source>
</evidence>
<dbReference type="InterPro" id="IPR000073">
    <property type="entry name" value="AB_hydrolase_1"/>
</dbReference>
<reference evidence="2 3" key="2">
    <citation type="submission" date="2015-02" db="EMBL/GenBank/DDBJ databases">
        <title>The complete genome of Sphingomonas hengshuiensis sp. WHSC-8 isolated from soil of Hengshui Lake.</title>
        <authorList>
            <person name="Wei S."/>
            <person name="Guo J."/>
            <person name="Su C."/>
            <person name="Wu R."/>
            <person name="Zhang Z."/>
            <person name="Liang K."/>
            <person name="Li H."/>
            <person name="Wang T."/>
            <person name="Liu H."/>
            <person name="Zhang C."/>
            <person name="Li Z."/>
            <person name="Wang Q."/>
            <person name="Meng J."/>
        </authorList>
    </citation>
    <scope>NUCLEOTIDE SEQUENCE [LARGE SCALE GENOMIC DNA]</scope>
    <source>
        <strain evidence="2 3">WHSC-8</strain>
    </source>
</reference>
<feature type="domain" description="AB hydrolase-1" evidence="1">
    <location>
        <begin position="59"/>
        <end position="287"/>
    </location>
</feature>
<dbReference type="Proteomes" id="UP000032300">
    <property type="component" value="Chromosome"/>
</dbReference>
<evidence type="ECO:0000259" key="1">
    <source>
        <dbReference type="Pfam" id="PF12697"/>
    </source>
</evidence>
<keyword evidence="3" id="KW-1185">Reference proteome</keyword>
<name>A0A7U4J9P9_9SPHN</name>
<gene>
    <name evidence="2" type="ORF">TS85_15060</name>
</gene>
<dbReference type="Pfam" id="PF12697">
    <property type="entry name" value="Abhydrolase_6"/>
    <property type="match status" value="1"/>
</dbReference>
<evidence type="ECO:0000313" key="3">
    <source>
        <dbReference type="Proteomes" id="UP000032300"/>
    </source>
</evidence>
<dbReference type="EMBL" id="CP010836">
    <property type="protein sequence ID" value="AJP72814.1"/>
    <property type="molecule type" value="Genomic_DNA"/>
</dbReference>
<accession>A0A7U4J9P9</accession>
<reference evidence="2 3" key="1">
    <citation type="journal article" date="2015" name="Int. J. Syst. Evol. Microbiol.">
        <title>Sphingomonas hengshuiensis sp. nov., isolated from lake wetland.</title>
        <authorList>
            <person name="Wei S."/>
            <person name="Wang T."/>
            <person name="Liu H."/>
            <person name="Zhang C."/>
            <person name="Guo J."/>
            <person name="Wang Q."/>
            <person name="Liang K."/>
            <person name="Zhang Z."/>
        </authorList>
    </citation>
    <scope>NUCLEOTIDE SEQUENCE [LARGE SCALE GENOMIC DNA]</scope>
    <source>
        <strain evidence="2 3">WHSC-8</strain>
    </source>
</reference>
<dbReference type="OrthoDB" id="7187654at2"/>